<reference evidence="7 8" key="1">
    <citation type="journal article" date="2018" name="Science">
        <title>The opium poppy genome and morphinan production.</title>
        <authorList>
            <person name="Guo L."/>
            <person name="Winzer T."/>
            <person name="Yang X."/>
            <person name="Li Y."/>
            <person name="Ning Z."/>
            <person name="He Z."/>
            <person name="Teodor R."/>
            <person name="Lu Y."/>
            <person name="Bowser T.A."/>
            <person name="Graham I.A."/>
            <person name="Ye K."/>
        </authorList>
    </citation>
    <scope>NUCLEOTIDE SEQUENCE [LARGE SCALE GENOMIC DNA]</scope>
    <source>
        <strain evidence="8">cv. HN1</strain>
        <tissue evidence="7">Leaves</tissue>
    </source>
</reference>
<evidence type="ECO:0000256" key="1">
    <source>
        <dbReference type="ARBA" id="ARBA00022741"/>
    </source>
</evidence>
<dbReference type="GO" id="GO:0005829">
    <property type="term" value="C:cytosol"/>
    <property type="evidence" value="ECO:0007669"/>
    <property type="project" value="TreeGrafter"/>
</dbReference>
<gene>
    <name evidence="7" type="ORF">C5167_014310</name>
</gene>
<keyword evidence="2" id="KW-0378">Hydrolase</keyword>
<proteinExistence type="predicted"/>
<evidence type="ECO:0000313" key="7">
    <source>
        <dbReference type="EMBL" id="RZC55459.1"/>
    </source>
</evidence>
<dbReference type="PANTHER" id="PTHR47959:SF24">
    <property type="entry name" value="ATP-DEPENDENT RNA HELICASE"/>
    <property type="match status" value="1"/>
</dbReference>
<evidence type="ECO:0000256" key="2">
    <source>
        <dbReference type="ARBA" id="ARBA00022801"/>
    </source>
</evidence>
<keyword evidence="8" id="KW-1185">Reference proteome</keyword>
<dbReference type="Gene3D" id="3.40.50.300">
    <property type="entry name" value="P-loop containing nucleotide triphosphate hydrolases"/>
    <property type="match status" value="1"/>
</dbReference>
<dbReference type="InterPro" id="IPR001650">
    <property type="entry name" value="Helicase_C-like"/>
</dbReference>
<dbReference type="OMA" id="CHRSHEV"/>
<dbReference type="AlphaFoldDB" id="A0A4Y7J6V5"/>
<dbReference type="SUPFAM" id="SSF52540">
    <property type="entry name" value="P-loop containing nucleoside triphosphate hydrolases"/>
    <property type="match status" value="1"/>
</dbReference>
<evidence type="ECO:0000313" key="8">
    <source>
        <dbReference type="Proteomes" id="UP000316621"/>
    </source>
</evidence>
<dbReference type="InterPro" id="IPR050079">
    <property type="entry name" value="DEAD_box_RNA_helicase"/>
</dbReference>
<name>A0A4Y7J6V5_PAPSO</name>
<dbReference type="GO" id="GO:0005524">
    <property type="term" value="F:ATP binding"/>
    <property type="evidence" value="ECO:0007669"/>
    <property type="project" value="UniProtKB-KW"/>
</dbReference>
<dbReference type="STRING" id="3469.A0A4Y7J6V5"/>
<keyword evidence="1" id="KW-0547">Nucleotide-binding</keyword>
<feature type="compositionally biased region" description="Basic and acidic residues" evidence="5">
    <location>
        <begin position="102"/>
        <end position="113"/>
    </location>
</feature>
<dbReference type="EMBL" id="CM010717">
    <property type="protein sequence ID" value="RZC55459.1"/>
    <property type="molecule type" value="Genomic_DNA"/>
</dbReference>
<dbReference type="PROSITE" id="PS51194">
    <property type="entry name" value="HELICASE_CTER"/>
    <property type="match status" value="1"/>
</dbReference>
<organism evidence="7 8">
    <name type="scientific">Papaver somniferum</name>
    <name type="common">Opium poppy</name>
    <dbReference type="NCBI Taxonomy" id="3469"/>
    <lineage>
        <taxon>Eukaryota</taxon>
        <taxon>Viridiplantae</taxon>
        <taxon>Streptophyta</taxon>
        <taxon>Embryophyta</taxon>
        <taxon>Tracheophyta</taxon>
        <taxon>Spermatophyta</taxon>
        <taxon>Magnoliopsida</taxon>
        <taxon>Ranunculales</taxon>
        <taxon>Papaveraceae</taxon>
        <taxon>Papaveroideae</taxon>
        <taxon>Papaver</taxon>
    </lineage>
</organism>
<feature type="domain" description="Helicase C-terminal" evidence="6">
    <location>
        <begin position="1"/>
        <end position="102"/>
    </location>
</feature>
<dbReference type="Proteomes" id="UP000316621">
    <property type="component" value="Chromosome 3"/>
</dbReference>
<feature type="region of interest" description="Disordered" evidence="5">
    <location>
        <begin position="102"/>
        <end position="151"/>
    </location>
</feature>
<dbReference type="GO" id="GO:0003724">
    <property type="term" value="F:RNA helicase activity"/>
    <property type="evidence" value="ECO:0007669"/>
    <property type="project" value="TreeGrafter"/>
</dbReference>
<accession>A0A4Y7J6V5</accession>
<dbReference type="InterPro" id="IPR027417">
    <property type="entry name" value="P-loop_NTPase"/>
</dbReference>
<keyword evidence="3" id="KW-0347">Helicase</keyword>
<dbReference type="Pfam" id="PF00271">
    <property type="entry name" value="Helicase_C"/>
    <property type="match status" value="1"/>
</dbReference>
<evidence type="ECO:0000259" key="6">
    <source>
        <dbReference type="PROSITE" id="PS51194"/>
    </source>
</evidence>
<protein>
    <recommendedName>
        <fullName evidence="6">Helicase C-terminal domain-containing protein</fullName>
    </recommendedName>
</protein>
<keyword evidence="4" id="KW-0067">ATP-binding</keyword>
<dbReference type="GO" id="GO:0016787">
    <property type="term" value="F:hydrolase activity"/>
    <property type="evidence" value="ECO:0007669"/>
    <property type="project" value="UniProtKB-KW"/>
</dbReference>
<dbReference type="PANTHER" id="PTHR47959">
    <property type="entry name" value="ATP-DEPENDENT RNA HELICASE RHLE-RELATED"/>
    <property type="match status" value="1"/>
</dbReference>
<evidence type="ECO:0000256" key="5">
    <source>
        <dbReference type="SAM" id="MobiDB-lite"/>
    </source>
</evidence>
<evidence type="ECO:0000256" key="3">
    <source>
        <dbReference type="ARBA" id="ARBA00022806"/>
    </source>
</evidence>
<sequence>MSREENIVEAMNKFKEGGCNILLGTDVVTRGLYIPFVDMVINYDLPINPKDYILQVDRAIGAGKSGVGISLVSDSEEYERLQIEKLIGKKLPEFPVQKEHCTGLPEPCHRSHEVGSTNRHKKLHESGGGKGRRRKISTGRDKSEVDFTVQW</sequence>
<dbReference type="Gramene" id="RZC55459">
    <property type="protein sequence ID" value="RZC55459"/>
    <property type="gene ID" value="C5167_014310"/>
</dbReference>
<evidence type="ECO:0000256" key="4">
    <source>
        <dbReference type="ARBA" id="ARBA00022840"/>
    </source>
</evidence>